<evidence type="ECO:0000313" key="4">
    <source>
        <dbReference type="Proteomes" id="UP000221165"/>
    </source>
</evidence>
<keyword evidence="1" id="KW-0378">Hydrolase</keyword>
<proteinExistence type="predicted"/>
<feature type="compositionally biased region" description="Basic and acidic residues" evidence="2">
    <location>
        <begin position="353"/>
        <end position="372"/>
    </location>
</feature>
<dbReference type="AlphaFoldDB" id="A0A2C6K826"/>
<organism evidence="3 4">
    <name type="scientific">Cystoisospora suis</name>
    <dbReference type="NCBI Taxonomy" id="483139"/>
    <lineage>
        <taxon>Eukaryota</taxon>
        <taxon>Sar</taxon>
        <taxon>Alveolata</taxon>
        <taxon>Apicomplexa</taxon>
        <taxon>Conoidasida</taxon>
        <taxon>Coccidia</taxon>
        <taxon>Eucoccidiorida</taxon>
        <taxon>Eimeriorina</taxon>
        <taxon>Sarcocystidae</taxon>
        <taxon>Cystoisospora</taxon>
    </lineage>
</organism>
<feature type="region of interest" description="Disordered" evidence="2">
    <location>
        <begin position="127"/>
        <end position="147"/>
    </location>
</feature>
<dbReference type="PANTHER" id="PTHR42776">
    <property type="entry name" value="SERINE PEPTIDASE S9 FAMILY MEMBER"/>
    <property type="match status" value="1"/>
</dbReference>
<protein>
    <submittedName>
        <fullName evidence="3">Acylaminoacyl</fullName>
    </submittedName>
</protein>
<feature type="region of interest" description="Disordered" evidence="2">
    <location>
        <begin position="439"/>
        <end position="463"/>
    </location>
</feature>
<accession>A0A2C6K826</accession>
<feature type="compositionally biased region" description="Acidic residues" evidence="2">
    <location>
        <begin position="255"/>
        <end position="265"/>
    </location>
</feature>
<feature type="compositionally biased region" description="Basic and acidic residues" evidence="2">
    <location>
        <begin position="439"/>
        <end position="456"/>
    </location>
</feature>
<feature type="compositionally biased region" description="Low complexity" evidence="2">
    <location>
        <begin position="131"/>
        <end position="146"/>
    </location>
</feature>
<sequence>MDAGAAGRRDQEDTLIGPRDEREDVKASCKPMNIREAYELCTESTLTCLDAKLAIITQPPTVQQDLIVALCQQKVLKEKKFFGMTASLPNCMQGVSLWPLFGLSPPNLLLLSPSGNYYACVCEASPPPASKSPSKGASSSSPSSSSTPEYKVVLYGRTAAHIGGVVGVCTPKGSMPWHGSIGGGEFCPSQENLFVYVGEACTEDKKRRAKSLLAESLEEGKKKKAHAGEEQQEDDKLHKSKKKEEKEGDRHTQDSDGDEDQEEKEEINKFDESLDAFVYKTDMGEQLQGHREGRLFLTNFHRRTTHMLQPPNPNYSCGQPRWIPDGSGIACTILGLIYCINRRSRVYLAQQFGKKEEKEREGHEEEERKREDGEEQEEGIGEKKQEEEGEEEKHCKRKNRHDKKKDKKKKKSDLSCDWLQISKEEEDFAAFSPVWRDNLPRETKTTRRRGREGEQGREEEEGNVARVAYLSLRKH</sequence>
<feature type="region of interest" description="Disordered" evidence="2">
    <location>
        <begin position="353"/>
        <end position="414"/>
    </location>
</feature>
<dbReference type="GO" id="GO:0004252">
    <property type="term" value="F:serine-type endopeptidase activity"/>
    <property type="evidence" value="ECO:0007669"/>
    <property type="project" value="TreeGrafter"/>
</dbReference>
<dbReference type="EMBL" id="MIGC01002467">
    <property type="protein sequence ID" value="PHJ21041.1"/>
    <property type="molecule type" value="Genomic_DNA"/>
</dbReference>
<evidence type="ECO:0000256" key="1">
    <source>
        <dbReference type="ARBA" id="ARBA00022801"/>
    </source>
</evidence>
<feature type="region of interest" description="Disordered" evidence="2">
    <location>
        <begin position="1"/>
        <end position="23"/>
    </location>
</feature>
<dbReference type="RefSeq" id="XP_067922726.1">
    <property type="nucleotide sequence ID" value="XM_068065298.1"/>
</dbReference>
<comment type="caution">
    <text evidence="3">The sequence shown here is derived from an EMBL/GenBank/DDBJ whole genome shotgun (WGS) entry which is preliminary data.</text>
</comment>
<feature type="compositionally biased region" description="Basic and acidic residues" evidence="2">
    <location>
        <begin position="380"/>
        <end position="394"/>
    </location>
</feature>
<dbReference type="Proteomes" id="UP000221165">
    <property type="component" value="Unassembled WGS sequence"/>
</dbReference>
<dbReference type="OrthoDB" id="416344at2759"/>
<feature type="compositionally biased region" description="Basic residues" evidence="2">
    <location>
        <begin position="395"/>
        <end position="411"/>
    </location>
</feature>
<reference evidence="3 4" key="1">
    <citation type="journal article" date="2017" name="Int. J. Parasitol.">
        <title>The genome of the protozoan parasite Cystoisospora suis and a reverse vaccinology approach to identify vaccine candidates.</title>
        <authorList>
            <person name="Palmieri N."/>
            <person name="Shrestha A."/>
            <person name="Ruttkowski B."/>
            <person name="Beck T."/>
            <person name="Vogl C."/>
            <person name="Tomley F."/>
            <person name="Blake D.P."/>
            <person name="Joachim A."/>
        </authorList>
    </citation>
    <scope>NUCLEOTIDE SEQUENCE [LARGE SCALE GENOMIC DNA]</scope>
    <source>
        <strain evidence="3 4">Wien I</strain>
    </source>
</reference>
<gene>
    <name evidence="3" type="ORF">CSUI_005119</name>
</gene>
<dbReference type="PANTHER" id="PTHR42776:SF4">
    <property type="entry name" value="ACYLAMINO-ACID-RELEASING ENZYME"/>
    <property type="match status" value="1"/>
</dbReference>
<name>A0A2C6K826_9APIC</name>
<feature type="non-terminal residue" evidence="3">
    <location>
        <position position="475"/>
    </location>
</feature>
<dbReference type="GeneID" id="94428509"/>
<feature type="compositionally biased region" description="Basic and acidic residues" evidence="2">
    <location>
        <begin position="218"/>
        <end position="254"/>
    </location>
</feature>
<keyword evidence="4" id="KW-1185">Reference proteome</keyword>
<evidence type="ECO:0000313" key="3">
    <source>
        <dbReference type="EMBL" id="PHJ21041.1"/>
    </source>
</evidence>
<feature type="region of interest" description="Disordered" evidence="2">
    <location>
        <begin position="218"/>
        <end position="267"/>
    </location>
</feature>
<feature type="compositionally biased region" description="Basic and acidic residues" evidence="2">
    <location>
        <begin position="7"/>
        <end position="23"/>
    </location>
</feature>
<dbReference type="VEuPathDB" id="ToxoDB:CSUI_005119"/>
<evidence type="ECO:0000256" key="2">
    <source>
        <dbReference type="SAM" id="MobiDB-lite"/>
    </source>
</evidence>